<protein>
    <submittedName>
        <fullName evidence="1">Uncharacterized protein</fullName>
    </submittedName>
</protein>
<organism evidence="1 2">
    <name type="scientific">Streptomyces caelestis</name>
    <dbReference type="NCBI Taxonomy" id="36816"/>
    <lineage>
        <taxon>Bacteria</taxon>
        <taxon>Bacillati</taxon>
        <taxon>Actinomycetota</taxon>
        <taxon>Actinomycetes</taxon>
        <taxon>Kitasatosporales</taxon>
        <taxon>Streptomycetaceae</taxon>
        <taxon>Streptomyces</taxon>
    </lineage>
</organism>
<dbReference type="RefSeq" id="WP_184985066.1">
    <property type="nucleotide sequence ID" value="NZ_JACHNE010000001.1"/>
</dbReference>
<dbReference type="AlphaFoldDB" id="A0A7W9H4T8"/>
<comment type="caution">
    <text evidence="1">The sequence shown here is derived from an EMBL/GenBank/DDBJ whole genome shotgun (WGS) entry which is preliminary data.</text>
</comment>
<reference evidence="1 2" key="1">
    <citation type="submission" date="2020-08" db="EMBL/GenBank/DDBJ databases">
        <title>Sequencing the genomes of 1000 actinobacteria strains.</title>
        <authorList>
            <person name="Klenk H.-P."/>
        </authorList>
    </citation>
    <scope>NUCLEOTIDE SEQUENCE [LARGE SCALE GENOMIC DNA]</scope>
    <source>
        <strain evidence="1 2">DSM 40084</strain>
    </source>
</reference>
<evidence type="ECO:0000313" key="1">
    <source>
        <dbReference type="EMBL" id="MBB5795600.1"/>
    </source>
</evidence>
<dbReference type="Proteomes" id="UP000590647">
    <property type="component" value="Unassembled WGS sequence"/>
</dbReference>
<keyword evidence="2" id="KW-1185">Reference proteome</keyword>
<dbReference type="EMBL" id="JACHNE010000001">
    <property type="protein sequence ID" value="MBB5795600.1"/>
    <property type="molecule type" value="Genomic_DNA"/>
</dbReference>
<accession>A0A7W9H4T8</accession>
<sequence>MVECHVVHDGADEDALRDLLAPAFQEVEVKRYWSTQSGLLQAAGGRFFPTTAFGLVAGNR</sequence>
<name>A0A7W9H4T8_9ACTN</name>
<proteinExistence type="predicted"/>
<gene>
    <name evidence="1" type="ORF">HDA41_003564</name>
</gene>
<evidence type="ECO:0000313" key="2">
    <source>
        <dbReference type="Proteomes" id="UP000590647"/>
    </source>
</evidence>